<feature type="transmembrane region" description="Helical" evidence="1">
    <location>
        <begin position="196"/>
        <end position="215"/>
    </location>
</feature>
<evidence type="ECO:0000313" key="3">
    <source>
        <dbReference type="Proteomes" id="UP000230292"/>
    </source>
</evidence>
<keyword evidence="1" id="KW-1133">Transmembrane helix</keyword>
<organism evidence="2 3">
    <name type="scientific">Candidatus Kerfeldbacteria bacterium CG15_BIG_FIL_POST_REV_8_21_14_020_45_12</name>
    <dbReference type="NCBI Taxonomy" id="2014247"/>
    <lineage>
        <taxon>Bacteria</taxon>
        <taxon>Candidatus Kerfeldiibacteriota</taxon>
    </lineage>
</organism>
<feature type="transmembrane region" description="Helical" evidence="1">
    <location>
        <begin position="161"/>
        <end position="184"/>
    </location>
</feature>
<keyword evidence="1" id="KW-0472">Membrane</keyword>
<protein>
    <recommendedName>
        <fullName evidence="4">Glycerophosphoryl diester phosphodiesterase membrane domain-containing protein</fullName>
    </recommendedName>
</protein>
<keyword evidence="1" id="KW-0812">Transmembrane</keyword>
<evidence type="ECO:0000313" key="2">
    <source>
        <dbReference type="EMBL" id="PIW37039.1"/>
    </source>
</evidence>
<comment type="caution">
    <text evidence="2">The sequence shown here is derived from an EMBL/GenBank/DDBJ whole genome shotgun (WGS) entry which is preliminary data.</text>
</comment>
<name>A0A2M7H499_9BACT</name>
<evidence type="ECO:0008006" key="4">
    <source>
        <dbReference type="Google" id="ProtNLM"/>
    </source>
</evidence>
<reference evidence="2 3" key="1">
    <citation type="submission" date="2017-09" db="EMBL/GenBank/DDBJ databases">
        <title>Depth-based differentiation of microbial function through sediment-hosted aquifers and enrichment of novel symbionts in the deep terrestrial subsurface.</title>
        <authorList>
            <person name="Probst A.J."/>
            <person name="Ladd B."/>
            <person name="Jarett J.K."/>
            <person name="Geller-Mcgrath D.E."/>
            <person name="Sieber C.M."/>
            <person name="Emerson J.B."/>
            <person name="Anantharaman K."/>
            <person name="Thomas B.C."/>
            <person name="Malmstrom R."/>
            <person name="Stieglmeier M."/>
            <person name="Klingl A."/>
            <person name="Woyke T."/>
            <person name="Ryan C.M."/>
            <person name="Banfield J.F."/>
        </authorList>
    </citation>
    <scope>NUCLEOTIDE SEQUENCE [LARGE SCALE GENOMIC DNA]</scope>
    <source>
        <strain evidence="2">CG15_BIG_FIL_POST_REV_8_21_14_020_45_12</strain>
    </source>
</reference>
<sequence>MEHKSFGQLMASAWNIYTTHFQVWFISALLLAAPLYLAGDLLLPTPTQEDYLEYEAKVTLMDPLEKPWEYLSAITGTPGYSESQLWIQHALEALEAISALLITAIVISSVALALQGQEPNFGRIFHKALRSWPMLIIATLISLMGLLLGFAALIIPGIVLWVYWTFVGQAVVLEEKYFFSALAYSAKLIKGHFFEVLSRLLLLYLAIILITFAIVSSTSNLAVYPGVTALIATISELVGIFATIFITVYFKDLQKNSQLGASVEALEESSDTEE</sequence>
<evidence type="ECO:0000256" key="1">
    <source>
        <dbReference type="SAM" id="Phobius"/>
    </source>
</evidence>
<proteinExistence type="predicted"/>
<feature type="transmembrane region" description="Helical" evidence="1">
    <location>
        <begin position="21"/>
        <end position="39"/>
    </location>
</feature>
<feature type="transmembrane region" description="Helical" evidence="1">
    <location>
        <begin position="135"/>
        <end position="155"/>
    </location>
</feature>
<dbReference type="AlphaFoldDB" id="A0A2M7H499"/>
<feature type="transmembrane region" description="Helical" evidence="1">
    <location>
        <begin position="227"/>
        <end position="250"/>
    </location>
</feature>
<dbReference type="Proteomes" id="UP000230292">
    <property type="component" value="Unassembled WGS sequence"/>
</dbReference>
<dbReference type="EMBL" id="PFGC01000028">
    <property type="protein sequence ID" value="PIW37039.1"/>
    <property type="molecule type" value="Genomic_DNA"/>
</dbReference>
<gene>
    <name evidence="2" type="ORF">COW24_02120</name>
</gene>
<feature type="transmembrane region" description="Helical" evidence="1">
    <location>
        <begin position="96"/>
        <end position="114"/>
    </location>
</feature>
<accession>A0A2M7H499</accession>